<dbReference type="PANTHER" id="PTHR35089:SF1">
    <property type="entry name" value="CHAPERONE PROTEIN SKP"/>
    <property type="match status" value="1"/>
</dbReference>
<dbReference type="GO" id="GO:0005829">
    <property type="term" value="C:cytosol"/>
    <property type="evidence" value="ECO:0007669"/>
    <property type="project" value="TreeGrafter"/>
</dbReference>
<keyword evidence="2" id="KW-0574">Periplasm</keyword>
<dbReference type="SUPFAM" id="SSF111384">
    <property type="entry name" value="OmpH-like"/>
    <property type="match status" value="1"/>
</dbReference>
<comment type="subunit">
    <text evidence="2">Homotrimer.</text>
</comment>
<dbReference type="EMBL" id="PEIB01000019">
    <property type="protein sequence ID" value="RXJ72549.1"/>
    <property type="molecule type" value="Genomic_DNA"/>
</dbReference>
<organism evidence="4 5">
    <name type="scientific">Veronia nyctiphanis</name>
    <dbReference type="NCBI Taxonomy" id="1278244"/>
    <lineage>
        <taxon>Bacteria</taxon>
        <taxon>Pseudomonadati</taxon>
        <taxon>Pseudomonadota</taxon>
        <taxon>Gammaproteobacteria</taxon>
        <taxon>Vibrionales</taxon>
        <taxon>Vibrionaceae</taxon>
        <taxon>Veronia</taxon>
    </lineage>
</organism>
<comment type="function">
    <text evidence="2">Molecular chaperone that interacts specifically with outer membrane proteins, thus maintaining the solubility of early folding intermediates during passage through the periplasm.</text>
</comment>
<dbReference type="Pfam" id="PF03938">
    <property type="entry name" value="OmpH"/>
    <property type="match status" value="1"/>
</dbReference>
<proteinExistence type="inferred from homology"/>
<gene>
    <name evidence="4" type="ORF">CS022_15040</name>
</gene>
<keyword evidence="3" id="KW-0175">Coiled coil</keyword>
<evidence type="ECO:0000256" key="3">
    <source>
        <dbReference type="SAM" id="Coils"/>
    </source>
</evidence>
<dbReference type="Proteomes" id="UP000290287">
    <property type="component" value="Unassembled WGS sequence"/>
</dbReference>
<comment type="caution">
    <text evidence="4">The sequence shown here is derived from an EMBL/GenBank/DDBJ whole genome shotgun (WGS) entry which is preliminary data.</text>
</comment>
<name>A0A4Q0YTQ7_9GAMM</name>
<dbReference type="AlphaFoldDB" id="A0A4Q0YTQ7"/>
<keyword evidence="5" id="KW-1185">Reference proteome</keyword>
<evidence type="ECO:0000256" key="1">
    <source>
        <dbReference type="ARBA" id="ARBA00022729"/>
    </source>
</evidence>
<dbReference type="SMART" id="SM00935">
    <property type="entry name" value="OmpH"/>
    <property type="match status" value="1"/>
</dbReference>
<feature type="coiled-coil region" evidence="3">
    <location>
        <begin position="20"/>
        <end position="65"/>
    </location>
</feature>
<dbReference type="GO" id="GO:0042597">
    <property type="term" value="C:periplasmic space"/>
    <property type="evidence" value="ECO:0007669"/>
    <property type="project" value="UniProtKB-SubCell"/>
</dbReference>
<accession>A0A4Q0YTQ7</accession>
<evidence type="ECO:0000313" key="4">
    <source>
        <dbReference type="EMBL" id="RXJ72549.1"/>
    </source>
</evidence>
<protein>
    <recommendedName>
        <fullName evidence="2">Chaperone protein skp</fullName>
    </recommendedName>
</protein>
<keyword evidence="1" id="KW-0732">Signal</keyword>
<dbReference type="GO" id="GO:0051082">
    <property type="term" value="F:unfolded protein binding"/>
    <property type="evidence" value="ECO:0007669"/>
    <property type="project" value="InterPro"/>
</dbReference>
<dbReference type="PIRSF" id="PIRSF002094">
    <property type="entry name" value="OMP26_Skp"/>
    <property type="match status" value="1"/>
</dbReference>
<keyword evidence="2" id="KW-0143">Chaperone</keyword>
<dbReference type="InterPro" id="IPR005632">
    <property type="entry name" value="Chaperone_Skp"/>
</dbReference>
<dbReference type="InterPro" id="IPR024930">
    <property type="entry name" value="Skp_dom_sf"/>
</dbReference>
<dbReference type="PANTHER" id="PTHR35089">
    <property type="entry name" value="CHAPERONE PROTEIN SKP"/>
    <property type="match status" value="1"/>
</dbReference>
<dbReference type="OrthoDB" id="5624238at2"/>
<comment type="subcellular location">
    <subcellularLocation>
        <location evidence="2">Periplasm</location>
    </subcellularLocation>
</comment>
<evidence type="ECO:0000313" key="5">
    <source>
        <dbReference type="Proteomes" id="UP000290287"/>
    </source>
</evidence>
<reference evidence="4 5" key="1">
    <citation type="submission" date="2017-10" db="EMBL/GenBank/DDBJ databases">
        <title>Nyctiphanis sp. nov., isolated from the stomach of the euphausiid Nyctiphanes simplex (Hansen, 1911) in the Gulf of California.</title>
        <authorList>
            <person name="Gomez-Gil B."/>
            <person name="Aguilar-Mendez M."/>
            <person name="Lopez-Cortes A."/>
            <person name="Gomez-Gutierrez J."/>
            <person name="Roque A."/>
            <person name="Lang E."/>
            <person name="Gonzalez-Castillo A."/>
        </authorList>
    </citation>
    <scope>NUCLEOTIDE SEQUENCE [LARGE SCALE GENOMIC DNA]</scope>
    <source>
        <strain evidence="4 5">CAIM 600</strain>
    </source>
</reference>
<dbReference type="GO" id="GO:0050821">
    <property type="term" value="P:protein stabilization"/>
    <property type="evidence" value="ECO:0007669"/>
    <property type="project" value="TreeGrafter"/>
</dbReference>
<comment type="similarity">
    <text evidence="2">Belongs to the skp family.</text>
</comment>
<sequence>MGTAFSQVAYASQKVGYVMVEQVLEQLAQKSRIKEKLTSEFKGRVAEITRLKVKLEKGVQKLNRDGELMSDKDRVKLQRDLQSMDADYKLKVKAIQEDQRKRGLEEENKLIKKVKAAIDSVAKREGYDVVIDAKAILFASPGDNLSEKVIKAVR</sequence>
<dbReference type="Gene3D" id="3.30.910.20">
    <property type="entry name" value="Skp domain"/>
    <property type="match status" value="1"/>
</dbReference>
<evidence type="ECO:0000256" key="2">
    <source>
        <dbReference type="PIRNR" id="PIRNR002094"/>
    </source>
</evidence>